<dbReference type="AlphaFoldDB" id="A0A367WDI7"/>
<name>A0A367WDI7_9PROT</name>
<dbReference type="OrthoDB" id="8480385at2"/>
<evidence type="ECO:0000313" key="1">
    <source>
        <dbReference type="EMBL" id="RCK39329.1"/>
    </source>
</evidence>
<organism evidence="1 2">
    <name type="scientific">Thalassospira profundimaris</name>
    <dbReference type="NCBI Taxonomy" id="502049"/>
    <lineage>
        <taxon>Bacteria</taxon>
        <taxon>Pseudomonadati</taxon>
        <taxon>Pseudomonadota</taxon>
        <taxon>Alphaproteobacteria</taxon>
        <taxon>Rhodospirillales</taxon>
        <taxon>Thalassospiraceae</taxon>
        <taxon>Thalassospira</taxon>
    </lineage>
</organism>
<dbReference type="RefSeq" id="WP_114090819.1">
    <property type="nucleotide sequence ID" value="NZ_JPWH01000051.1"/>
</dbReference>
<dbReference type="EMBL" id="JPWH01000051">
    <property type="protein sequence ID" value="RCK39329.1"/>
    <property type="molecule type" value="Genomic_DNA"/>
</dbReference>
<comment type="caution">
    <text evidence="1">The sequence shown here is derived from an EMBL/GenBank/DDBJ whole genome shotgun (WGS) entry which is preliminary data.</text>
</comment>
<reference evidence="1 2" key="1">
    <citation type="submission" date="2014-07" db="EMBL/GenBank/DDBJ databases">
        <title>Draft genome sequence of Thalassospira profundimaris S25-3-2.</title>
        <authorList>
            <person name="Lai Q."/>
            <person name="Shao Z."/>
        </authorList>
    </citation>
    <scope>NUCLEOTIDE SEQUENCE [LARGE SCALE GENOMIC DNA]</scope>
    <source>
        <strain evidence="1 2">S25-3-2</strain>
    </source>
</reference>
<dbReference type="Proteomes" id="UP000252517">
    <property type="component" value="Unassembled WGS sequence"/>
</dbReference>
<evidence type="ECO:0000313" key="2">
    <source>
        <dbReference type="Proteomes" id="UP000252517"/>
    </source>
</evidence>
<gene>
    <name evidence="1" type="ORF">TH25_25295</name>
</gene>
<accession>A0A367WDI7</accession>
<sequence>MTINLPLKIRSLFSRGDLDKERLILEAMSTVKNGSKFLIFDNTFAEDGHISNHNRHLYCLRLRTEVQEGEWIVIYSKRGSFRQGTDSSGHPCHYYYWGLGSSVWNKDEDEIVHIVDATHVVTKKFVAN</sequence>
<protein>
    <submittedName>
        <fullName evidence="1">Uncharacterized protein</fullName>
    </submittedName>
</protein>
<proteinExistence type="predicted"/>